<evidence type="ECO:0000256" key="1">
    <source>
        <dbReference type="ARBA" id="ARBA00004888"/>
    </source>
</evidence>
<dbReference type="GO" id="GO:0005829">
    <property type="term" value="C:cytosol"/>
    <property type="evidence" value="ECO:0007669"/>
    <property type="project" value="TreeGrafter"/>
</dbReference>
<comment type="pathway">
    <text evidence="1">Carbohydrate degradation; glycolysis; D-glyceraldehyde 3-phosphate and glycerone phosphate from D-glucose: step 1/4.</text>
</comment>
<dbReference type="GO" id="GO:0004340">
    <property type="term" value="F:glucokinase activity"/>
    <property type="evidence" value="ECO:0007669"/>
    <property type="project" value="TreeGrafter"/>
</dbReference>
<dbReference type="InterPro" id="IPR001312">
    <property type="entry name" value="Hexokinase"/>
</dbReference>
<dbReference type="Pfam" id="PF00349">
    <property type="entry name" value="Hexokinase_1"/>
    <property type="match status" value="1"/>
</dbReference>
<comment type="similarity">
    <text evidence="3 11">Belongs to the hexokinase family.</text>
</comment>
<keyword evidence="4 11" id="KW-0808">Transferase</keyword>
<dbReference type="OrthoDB" id="419537at2759"/>
<comment type="catalytic activity">
    <reaction evidence="10">
        <text>D-fructose + ATP = D-fructose 6-phosphate + ADP + H(+)</text>
        <dbReference type="Rhea" id="RHEA:16125"/>
        <dbReference type="ChEBI" id="CHEBI:15378"/>
        <dbReference type="ChEBI" id="CHEBI:30616"/>
        <dbReference type="ChEBI" id="CHEBI:37721"/>
        <dbReference type="ChEBI" id="CHEBI:61527"/>
        <dbReference type="ChEBI" id="CHEBI:456216"/>
        <dbReference type="EC" id="2.7.1.1"/>
    </reaction>
    <physiologicalReaction direction="left-to-right" evidence="10">
        <dbReference type="Rhea" id="RHEA:16126"/>
    </physiologicalReaction>
</comment>
<feature type="domain" description="Hexokinase C-terminal" evidence="13">
    <location>
        <begin position="52"/>
        <end position="253"/>
    </location>
</feature>
<evidence type="ECO:0000259" key="12">
    <source>
        <dbReference type="Pfam" id="PF00349"/>
    </source>
</evidence>
<evidence type="ECO:0000256" key="10">
    <source>
        <dbReference type="ARBA" id="ARBA00047905"/>
    </source>
</evidence>
<dbReference type="GO" id="GO:0008865">
    <property type="term" value="F:fructokinase activity"/>
    <property type="evidence" value="ECO:0007669"/>
    <property type="project" value="TreeGrafter"/>
</dbReference>
<dbReference type="GO" id="GO:0005524">
    <property type="term" value="F:ATP binding"/>
    <property type="evidence" value="ECO:0007669"/>
    <property type="project" value="UniProtKB-UniRule"/>
</dbReference>
<evidence type="ECO:0000313" key="14">
    <source>
        <dbReference type="EMBL" id="KAF9122267.1"/>
    </source>
</evidence>
<dbReference type="GO" id="GO:0005536">
    <property type="term" value="F:D-glucose binding"/>
    <property type="evidence" value="ECO:0007669"/>
    <property type="project" value="InterPro"/>
</dbReference>
<dbReference type="GO" id="GO:0006006">
    <property type="term" value="P:glucose metabolic process"/>
    <property type="evidence" value="ECO:0007669"/>
    <property type="project" value="TreeGrafter"/>
</dbReference>
<keyword evidence="6 11" id="KW-0418">Kinase</keyword>
<keyword evidence="15" id="KW-1185">Reference proteome</keyword>
<dbReference type="Gene3D" id="3.40.367.20">
    <property type="match status" value="1"/>
</dbReference>
<keyword evidence="5 11" id="KW-0547">Nucleotide-binding</keyword>
<evidence type="ECO:0000256" key="11">
    <source>
        <dbReference type="RuleBase" id="RU362007"/>
    </source>
</evidence>
<dbReference type="GO" id="GO:0006096">
    <property type="term" value="P:glycolytic process"/>
    <property type="evidence" value="ECO:0007669"/>
    <property type="project" value="UniProtKB-KW"/>
</dbReference>
<evidence type="ECO:0000256" key="6">
    <source>
        <dbReference type="ARBA" id="ARBA00022777"/>
    </source>
</evidence>
<evidence type="ECO:0000256" key="3">
    <source>
        <dbReference type="ARBA" id="ARBA00009225"/>
    </source>
</evidence>
<feature type="domain" description="Hexokinase N-terminal" evidence="12">
    <location>
        <begin position="1"/>
        <end position="40"/>
    </location>
</feature>
<dbReference type="PROSITE" id="PS51748">
    <property type="entry name" value="HEXOKINASE_2"/>
    <property type="match status" value="1"/>
</dbReference>
<keyword evidence="7 11" id="KW-0067">ATP-binding</keyword>
<evidence type="ECO:0000256" key="2">
    <source>
        <dbReference type="ARBA" id="ARBA00005028"/>
    </source>
</evidence>
<evidence type="ECO:0000256" key="9">
    <source>
        <dbReference type="ARBA" id="ARBA00044613"/>
    </source>
</evidence>
<proteinExistence type="inferred from homology"/>
<protein>
    <recommendedName>
        <fullName evidence="11">Phosphotransferase</fullName>
        <ecNumber evidence="11">2.7.1.-</ecNumber>
    </recommendedName>
</protein>
<dbReference type="GO" id="GO:0005739">
    <property type="term" value="C:mitochondrion"/>
    <property type="evidence" value="ECO:0007669"/>
    <property type="project" value="TreeGrafter"/>
</dbReference>
<dbReference type="EMBL" id="JAAAUQ010002598">
    <property type="protein sequence ID" value="KAF9122267.1"/>
    <property type="molecule type" value="Genomic_DNA"/>
</dbReference>
<organism evidence="14 15">
    <name type="scientific">Linnemannia schmuckeri</name>
    <dbReference type="NCBI Taxonomy" id="64567"/>
    <lineage>
        <taxon>Eukaryota</taxon>
        <taxon>Fungi</taxon>
        <taxon>Fungi incertae sedis</taxon>
        <taxon>Mucoromycota</taxon>
        <taxon>Mortierellomycotina</taxon>
        <taxon>Mortierellomycetes</taxon>
        <taxon>Mortierellales</taxon>
        <taxon>Mortierellaceae</taxon>
        <taxon>Linnemannia</taxon>
    </lineage>
</organism>
<comment type="caution">
    <text evidence="14">The sequence shown here is derived from an EMBL/GenBank/DDBJ whole genome shotgun (WGS) entry which is preliminary data.</text>
</comment>
<dbReference type="InterPro" id="IPR022672">
    <property type="entry name" value="Hexokinase_N"/>
</dbReference>
<comment type="pathway">
    <text evidence="2">Carbohydrate metabolism; hexose metabolism.</text>
</comment>
<dbReference type="InterPro" id="IPR022673">
    <property type="entry name" value="Hexokinase_C"/>
</dbReference>
<keyword evidence="8 11" id="KW-0324">Glycolysis</keyword>
<evidence type="ECO:0000256" key="7">
    <source>
        <dbReference type="ARBA" id="ARBA00022840"/>
    </source>
</evidence>
<dbReference type="Pfam" id="PF03727">
    <property type="entry name" value="Hexokinase_2"/>
    <property type="match status" value="1"/>
</dbReference>
<sequence>MGKGFDLSDVMGKDLKDLLETGFARKNLPVTVSAIINDTSRTPTSRPQPRSAVILATGTNATYIQRASEVSKYNGPACDQMIFNSEWDAMGKASYLPQTKYDKEIDAVSLVPGFQEFERWFQILRLALVDLIEQKAIFESSLNGEIPESLRPAKAFKTLFMSTIESDSSADHQAVDKVFKASFGVEGLTSEDRTKVFTLSHAIGQRSAAMTAAACAALLLKANGGSVQLDAPNEITTIRINGSVFEKYPQFSQK</sequence>
<dbReference type="PANTHER" id="PTHR19443:SF16">
    <property type="entry name" value="HEXOKINASE TYPE 1-RELATED"/>
    <property type="match status" value="1"/>
</dbReference>
<evidence type="ECO:0000259" key="13">
    <source>
        <dbReference type="Pfam" id="PF03727"/>
    </source>
</evidence>
<dbReference type="Proteomes" id="UP000748756">
    <property type="component" value="Unassembled WGS sequence"/>
</dbReference>
<accession>A0A9P5R6X3</accession>
<reference evidence="14" key="1">
    <citation type="journal article" date="2020" name="Fungal Divers.">
        <title>Resolving the Mortierellaceae phylogeny through synthesis of multi-gene phylogenetics and phylogenomics.</title>
        <authorList>
            <person name="Vandepol N."/>
            <person name="Liber J."/>
            <person name="Desiro A."/>
            <person name="Na H."/>
            <person name="Kennedy M."/>
            <person name="Barry K."/>
            <person name="Grigoriev I.V."/>
            <person name="Miller A.N."/>
            <person name="O'Donnell K."/>
            <person name="Stajich J.E."/>
            <person name="Bonito G."/>
        </authorList>
    </citation>
    <scope>NUCLEOTIDE SEQUENCE</scope>
    <source>
        <strain evidence="14">NRRL 6426</strain>
    </source>
</reference>
<dbReference type="Gene3D" id="3.30.420.40">
    <property type="match status" value="1"/>
</dbReference>
<evidence type="ECO:0000256" key="5">
    <source>
        <dbReference type="ARBA" id="ARBA00022741"/>
    </source>
</evidence>
<dbReference type="PANTHER" id="PTHR19443">
    <property type="entry name" value="HEXOKINASE"/>
    <property type="match status" value="1"/>
</dbReference>
<dbReference type="InterPro" id="IPR043129">
    <property type="entry name" value="ATPase_NBD"/>
</dbReference>
<dbReference type="GO" id="GO:0001678">
    <property type="term" value="P:intracellular glucose homeostasis"/>
    <property type="evidence" value="ECO:0007669"/>
    <property type="project" value="InterPro"/>
</dbReference>
<evidence type="ECO:0000256" key="4">
    <source>
        <dbReference type="ARBA" id="ARBA00022679"/>
    </source>
</evidence>
<dbReference type="EC" id="2.7.1.-" evidence="11"/>
<evidence type="ECO:0000256" key="8">
    <source>
        <dbReference type="ARBA" id="ARBA00023152"/>
    </source>
</evidence>
<dbReference type="SUPFAM" id="SSF53067">
    <property type="entry name" value="Actin-like ATPase domain"/>
    <property type="match status" value="2"/>
</dbReference>
<dbReference type="AlphaFoldDB" id="A0A9P5R6X3"/>
<gene>
    <name evidence="14" type="primary">GLK1_3</name>
    <name evidence="14" type="ORF">BG015_005586</name>
</gene>
<comment type="catalytic activity">
    <reaction evidence="9">
        <text>a D-hexose + ATP = a D-hexose 6-phosphate + ADP + H(+)</text>
        <dbReference type="Rhea" id="RHEA:22740"/>
        <dbReference type="ChEBI" id="CHEBI:4194"/>
        <dbReference type="ChEBI" id="CHEBI:15378"/>
        <dbReference type="ChEBI" id="CHEBI:30616"/>
        <dbReference type="ChEBI" id="CHEBI:229467"/>
        <dbReference type="ChEBI" id="CHEBI:456216"/>
        <dbReference type="EC" id="2.7.1.1"/>
    </reaction>
    <physiologicalReaction direction="left-to-right" evidence="9">
        <dbReference type="Rhea" id="RHEA:22741"/>
    </physiologicalReaction>
</comment>
<name>A0A9P5R6X3_9FUNG</name>
<evidence type="ECO:0000313" key="15">
    <source>
        <dbReference type="Proteomes" id="UP000748756"/>
    </source>
</evidence>